<reference evidence="3 4" key="1">
    <citation type="journal article" date="2010" name="Cell">
        <title>The genome of Naegleria gruberi illuminates early eukaryotic versatility.</title>
        <authorList>
            <person name="Fritz-Laylin L.K."/>
            <person name="Prochnik S.E."/>
            <person name="Ginger M.L."/>
            <person name="Dacks J.B."/>
            <person name="Carpenter M.L."/>
            <person name="Field M.C."/>
            <person name="Kuo A."/>
            <person name="Paredez A."/>
            <person name="Chapman J."/>
            <person name="Pham J."/>
            <person name="Shu S."/>
            <person name="Neupane R."/>
            <person name="Cipriano M."/>
            <person name="Mancuso J."/>
            <person name="Tu H."/>
            <person name="Salamov A."/>
            <person name="Lindquist E."/>
            <person name="Shapiro H."/>
            <person name="Lucas S."/>
            <person name="Grigoriev I.V."/>
            <person name="Cande W.Z."/>
            <person name="Fulton C."/>
            <person name="Rokhsar D.S."/>
            <person name="Dawson S.C."/>
        </authorList>
    </citation>
    <scope>NUCLEOTIDE SEQUENCE [LARGE SCALE GENOMIC DNA]</scope>
    <source>
        <strain evidence="3 4">NEG-M</strain>
    </source>
</reference>
<proteinExistence type="predicted"/>
<evidence type="ECO:0000256" key="2">
    <source>
        <dbReference type="SAM" id="SignalP"/>
    </source>
</evidence>
<dbReference type="AlphaFoldDB" id="D2W1B0"/>
<feature type="signal peptide" evidence="2">
    <location>
        <begin position="1"/>
        <end position="19"/>
    </location>
</feature>
<dbReference type="KEGG" id="ngr:NAEGRDRAFT_75152"/>
<dbReference type="PROSITE" id="PS51257">
    <property type="entry name" value="PROKAR_LIPOPROTEIN"/>
    <property type="match status" value="1"/>
</dbReference>
<gene>
    <name evidence="3" type="ORF">NAEGRDRAFT_75152</name>
</gene>
<sequence length="518" mass="57961">MRAILCHLFIICCMSIVVACQQQQPTNGTLGFIYSLNSTKSVSYLLPNIGGTISCMVEGDSVLYGEFSLSESTVKPGYTWTNSNYNKPLSPVAFFTLNLSQVFIPPNVTEDQIDFETSFMVNWKSFIPTSFNLDPTSYEIRKYYASANSFYPFSTYAPKDYGTLVQIEDASEIVITFGIFVFNSMQKVSFDEYVAINYPRSLWLDNYSSDNIKNVSYNFPLASYTPHALTNNVIKVIRGSTGSKGAVPSNYAILGLFLYRTYEGHTSNITLTQSSVSISYEKSQYYLDFSYKMVDIDIDTLTCQFIAYNSLTSLKKTLTKDQLICDLDNSYSQNHDLYIIAKLKPKPPTPPTPQPSNNNNGNKKTILMVTGFEETLTLTKGQEQVFHVFASSKKKNLIHFDAKLTNGNGIISNIYSYNVYLLVSNTDLLATDCKFSITPNVTSLPGSTDPNNNSNLFSIEQILVIVLPIVVGGGVMVCAIVAFIIVALVVYRKRRNTTTSDMNVQLMQTTPYYEISRQ</sequence>
<dbReference type="InParanoid" id="D2W1B0"/>
<name>D2W1B0_NAEGR</name>
<feature type="transmembrane region" description="Helical" evidence="1">
    <location>
        <begin position="462"/>
        <end position="491"/>
    </location>
</feature>
<feature type="chain" id="PRO_5003038515" evidence="2">
    <location>
        <begin position="20"/>
        <end position="518"/>
    </location>
</feature>
<keyword evidence="1" id="KW-0472">Membrane</keyword>
<dbReference type="GeneID" id="8856711"/>
<organism evidence="4">
    <name type="scientific">Naegleria gruberi</name>
    <name type="common">Amoeba</name>
    <dbReference type="NCBI Taxonomy" id="5762"/>
    <lineage>
        <taxon>Eukaryota</taxon>
        <taxon>Discoba</taxon>
        <taxon>Heterolobosea</taxon>
        <taxon>Tetramitia</taxon>
        <taxon>Eutetramitia</taxon>
        <taxon>Vahlkampfiidae</taxon>
        <taxon>Naegleria</taxon>
    </lineage>
</organism>
<dbReference type="EMBL" id="GG738921">
    <property type="protein sequence ID" value="EFC37154.1"/>
    <property type="molecule type" value="Genomic_DNA"/>
</dbReference>
<evidence type="ECO:0000313" key="4">
    <source>
        <dbReference type="Proteomes" id="UP000006671"/>
    </source>
</evidence>
<evidence type="ECO:0000313" key="3">
    <source>
        <dbReference type="EMBL" id="EFC37154.1"/>
    </source>
</evidence>
<keyword evidence="2" id="KW-0732">Signal</keyword>
<dbReference type="RefSeq" id="XP_002669898.1">
    <property type="nucleotide sequence ID" value="XM_002669852.1"/>
</dbReference>
<dbReference type="Proteomes" id="UP000006671">
    <property type="component" value="Unassembled WGS sequence"/>
</dbReference>
<keyword evidence="1" id="KW-0812">Transmembrane</keyword>
<keyword evidence="4" id="KW-1185">Reference proteome</keyword>
<keyword evidence="1" id="KW-1133">Transmembrane helix</keyword>
<evidence type="ECO:0000256" key="1">
    <source>
        <dbReference type="SAM" id="Phobius"/>
    </source>
</evidence>
<dbReference type="VEuPathDB" id="AmoebaDB:NAEGRDRAFT_75152"/>
<accession>D2W1B0</accession>
<protein>
    <submittedName>
        <fullName evidence="3">Predicted protein</fullName>
    </submittedName>
</protein>